<feature type="region of interest" description="Disordered" evidence="11">
    <location>
        <begin position="45"/>
        <end position="66"/>
    </location>
</feature>
<reference evidence="13 14" key="1">
    <citation type="journal article" date="2019" name="PLoS Biol.">
        <title>Sex chromosomes control vertical transmission of feminizing Wolbachia symbionts in an isopod.</title>
        <authorList>
            <person name="Becking T."/>
            <person name="Chebbi M.A."/>
            <person name="Giraud I."/>
            <person name="Moumen B."/>
            <person name="Laverre T."/>
            <person name="Caubet Y."/>
            <person name="Peccoud J."/>
            <person name="Gilbert C."/>
            <person name="Cordaux R."/>
        </authorList>
    </citation>
    <scope>NUCLEOTIDE SEQUENCE [LARGE SCALE GENOMIC DNA]</scope>
    <source>
        <strain evidence="13">ANa2</strain>
        <tissue evidence="13">Whole body excluding digestive tract and cuticle</tissue>
    </source>
</reference>
<sequence length="229" mass="26190">MTYPLDNLHSESFSLSEEDLINEIRNPSLDKRSTDDVFPRFRHRHRHDKSSRLVERDAQNEHQPRFRHSEYSRSVDENIEIGTSVLTVEATDEDLNHYGVIQYEIPDSNDFTIDEGGVIYTARRLDYESTAGVYRFHVVAKNPVANDDGTRFVINRENGIILVGSDDIRGKYVYEFKAVATDASGVYATVPVIVNVIDENTNKPIFENCSGYNNFPVLENQTVPQDILM</sequence>
<keyword evidence="4" id="KW-0732">Signal</keyword>
<dbReference type="PROSITE" id="PS50268">
    <property type="entry name" value="CADHERIN_2"/>
    <property type="match status" value="1"/>
</dbReference>
<gene>
    <name evidence="13" type="primary">Fat2</name>
    <name evidence="13" type="ORF">Anas_09144</name>
</gene>
<dbReference type="GO" id="GO:0007156">
    <property type="term" value="P:homophilic cell adhesion via plasma membrane adhesion molecules"/>
    <property type="evidence" value="ECO:0007669"/>
    <property type="project" value="InterPro"/>
</dbReference>
<dbReference type="InterPro" id="IPR002126">
    <property type="entry name" value="Cadherin-like_dom"/>
</dbReference>
<proteinExistence type="predicted"/>
<keyword evidence="2" id="KW-0245">EGF-like domain</keyword>
<comment type="caution">
    <text evidence="13">The sequence shown here is derived from an EMBL/GenBank/DDBJ whole genome shotgun (WGS) entry which is preliminary data.</text>
</comment>
<feature type="domain" description="Cadherin" evidence="12">
    <location>
        <begin position="67"/>
        <end position="206"/>
    </location>
</feature>
<evidence type="ECO:0000256" key="6">
    <source>
        <dbReference type="ARBA" id="ARBA00022837"/>
    </source>
</evidence>
<evidence type="ECO:0000256" key="4">
    <source>
        <dbReference type="ARBA" id="ARBA00022729"/>
    </source>
</evidence>
<dbReference type="CDD" id="cd11304">
    <property type="entry name" value="Cadherin_repeat"/>
    <property type="match status" value="1"/>
</dbReference>
<feature type="compositionally biased region" description="Basic and acidic residues" evidence="11">
    <location>
        <begin position="50"/>
        <end position="66"/>
    </location>
</feature>
<evidence type="ECO:0000256" key="3">
    <source>
        <dbReference type="ARBA" id="ARBA00022692"/>
    </source>
</evidence>
<evidence type="ECO:0000256" key="1">
    <source>
        <dbReference type="ARBA" id="ARBA00004167"/>
    </source>
</evidence>
<organism evidence="13 14">
    <name type="scientific">Armadillidium nasatum</name>
    <dbReference type="NCBI Taxonomy" id="96803"/>
    <lineage>
        <taxon>Eukaryota</taxon>
        <taxon>Metazoa</taxon>
        <taxon>Ecdysozoa</taxon>
        <taxon>Arthropoda</taxon>
        <taxon>Crustacea</taxon>
        <taxon>Multicrustacea</taxon>
        <taxon>Malacostraca</taxon>
        <taxon>Eumalacostraca</taxon>
        <taxon>Peracarida</taxon>
        <taxon>Isopoda</taxon>
        <taxon>Oniscidea</taxon>
        <taxon>Crinocheta</taxon>
        <taxon>Armadillidiidae</taxon>
        <taxon>Armadillidium</taxon>
    </lineage>
</organism>
<evidence type="ECO:0000256" key="7">
    <source>
        <dbReference type="ARBA" id="ARBA00022989"/>
    </source>
</evidence>
<dbReference type="GO" id="GO:0005509">
    <property type="term" value="F:calcium ion binding"/>
    <property type="evidence" value="ECO:0007669"/>
    <property type="project" value="UniProtKB-UniRule"/>
</dbReference>
<dbReference type="Proteomes" id="UP000326759">
    <property type="component" value="Unassembled WGS sequence"/>
</dbReference>
<name>A0A5N5TPQ0_9CRUS</name>
<keyword evidence="8" id="KW-0472">Membrane</keyword>
<dbReference type="PANTHER" id="PTHR24027">
    <property type="entry name" value="CADHERIN-23"/>
    <property type="match status" value="1"/>
</dbReference>
<keyword evidence="14" id="KW-1185">Reference proteome</keyword>
<keyword evidence="5" id="KW-0677">Repeat</keyword>
<dbReference type="PRINTS" id="PR00205">
    <property type="entry name" value="CADHERIN"/>
</dbReference>
<dbReference type="InterPro" id="IPR015919">
    <property type="entry name" value="Cadherin-like_sf"/>
</dbReference>
<dbReference type="InterPro" id="IPR039808">
    <property type="entry name" value="Cadherin"/>
</dbReference>
<evidence type="ECO:0000256" key="11">
    <source>
        <dbReference type="SAM" id="MobiDB-lite"/>
    </source>
</evidence>
<protein>
    <submittedName>
        <fullName evidence="13">Protocadherin Fat 2</fullName>
    </submittedName>
</protein>
<evidence type="ECO:0000256" key="5">
    <source>
        <dbReference type="ARBA" id="ARBA00022737"/>
    </source>
</evidence>
<dbReference type="GO" id="GO:0008013">
    <property type="term" value="F:beta-catenin binding"/>
    <property type="evidence" value="ECO:0007669"/>
    <property type="project" value="TreeGrafter"/>
</dbReference>
<dbReference type="FunFam" id="2.60.40.60:FF:000058">
    <property type="entry name" value="FAT atypical cadherin 3"/>
    <property type="match status" value="1"/>
</dbReference>
<evidence type="ECO:0000256" key="10">
    <source>
        <dbReference type="PROSITE-ProRule" id="PRU00043"/>
    </source>
</evidence>
<evidence type="ECO:0000313" key="14">
    <source>
        <dbReference type="Proteomes" id="UP000326759"/>
    </source>
</evidence>
<accession>A0A5N5TPQ0</accession>
<dbReference type="SMART" id="SM00112">
    <property type="entry name" value="CA"/>
    <property type="match status" value="1"/>
</dbReference>
<keyword evidence="6 10" id="KW-0106">Calcium</keyword>
<dbReference type="Pfam" id="PF00028">
    <property type="entry name" value="Cadherin"/>
    <property type="match status" value="1"/>
</dbReference>
<dbReference type="GO" id="GO:0016477">
    <property type="term" value="P:cell migration"/>
    <property type="evidence" value="ECO:0007669"/>
    <property type="project" value="TreeGrafter"/>
</dbReference>
<keyword evidence="7" id="KW-1133">Transmembrane helix</keyword>
<dbReference type="SUPFAM" id="SSF49313">
    <property type="entry name" value="Cadherin-like"/>
    <property type="match status" value="2"/>
</dbReference>
<feature type="non-terminal residue" evidence="13">
    <location>
        <position position="229"/>
    </location>
</feature>
<comment type="subcellular location">
    <subcellularLocation>
        <location evidence="1">Membrane</location>
        <topology evidence="1">Single-pass membrane protein</topology>
    </subcellularLocation>
</comment>
<dbReference type="EMBL" id="SEYY01000035">
    <property type="protein sequence ID" value="KAB7508153.1"/>
    <property type="molecule type" value="Genomic_DNA"/>
</dbReference>
<evidence type="ECO:0000256" key="8">
    <source>
        <dbReference type="ARBA" id="ARBA00023136"/>
    </source>
</evidence>
<dbReference type="OrthoDB" id="6377282at2759"/>
<evidence type="ECO:0000313" key="13">
    <source>
        <dbReference type="EMBL" id="KAB7508153.1"/>
    </source>
</evidence>
<keyword evidence="9" id="KW-1015">Disulfide bond</keyword>
<dbReference type="GO" id="GO:0045296">
    <property type="term" value="F:cadherin binding"/>
    <property type="evidence" value="ECO:0007669"/>
    <property type="project" value="TreeGrafter"/>
</dbReference>
<dbReference type="Gene3D" id="2.60.40.60">
    <property type="entry name" value="Cadherins"/>
    <property type="match status" value="2"/>
</dbReference>
<evidence type="ECO:0000256" key="2">
    <source>
        <dbReference type="ARBA" id="ARBA00022536"/>
    </source>
</evidence>
<dbReference type="PANTHER" id="PTHR24027:SF442">
    <property type="entry name" value="PROTOCADHERIN-15 ISOFORM X1"/>
    <property type="match status" value="1"/>
</dbReference>
<evidence type="ECO:0000256" key="9">
    <source>
        <dbReference type="ARBA" id="ARBA00023157"/>
    </source>
</evidence>
<dbReference type="GO" id="GO:0016342">
    <property type="term" value="C:catenin complex"/>
    <property type="evidence" value="ECO:0007669"/>
    <property type="project" value="TreeGrafter"/>
</dbReference>
<dbReference type="AlphaFoldDB" id="A0A5N5TPQ0"/>
<evidence type="ECO:0000259" key="12">
    <source>
        <dbReference type="PROSITE" id="PS50268"/>
    </source>
</evidence>
<keyword evidence="3" id="KW-0812">Transmembrane</keyword>